<keyword evidence="2" id="KW-0132">Cell division</keyword>
<protein>
    <submittedName>
        <fullName evidence="5">SMC-Scp complex subunit ScpB</fullName>
    </submittedName>
</protein>
<dbReference type="OrthoDB" id="9806226at2"/>
<keyword evidence="1" id="KW-0963">Cytoplasm</keyword>
<name>A0A5C8ZIC1_9ACTN</name>
<evidence type="ECO:0000313" key="5">
    <source>
        <dbReference type="EMBL" id="TXR56889.1"/>
    </source>
</evidence>
<dbReference type="InterPro" id="IPR036388">
    <property type="entry name" value="WH-like_DNA-bd_sf"/>
</dbReference>
<dbReference type="GO" id="GO:0051304">
    <property type="term" value="P:chromosome separation"/>
    <property type="evidence" value="ECO:0007669"/>
    <property type="project" value="InterPro"/>
</dbReference>
<dbReference type="PANTHER" id="PTHR34298">
    <property type="entry name" value="SEGREGATION AND CONDENSATION PROTEIN B"/>
    <property type="match status" value="1"/>
</dbReference>
<evidence type="ECO:0000256" key="1">
    <source>
        <dbReference type="ARBA" id="ARBA00022490"/>
    </source>
</evidence>
<keyword evidence="4" id="KW-0131">Cell cycle</keyword>
<sequence length="173" mass="18322">MVVDAPVSTDDLADGLGVPAERVDRVLGELAESYRDEQRGFELRAAAGGWRIWSRPEAAELVARFTGEAASARLSKAALETLAVIAYTQPVTRARVAAVRGVDVDSVVRTLLTRGLVTEAGKEGPGGGTLYRTTTAFLEKIGVDSLEDLPPLAPHLPDDTEIDALLDALDDGP</sequence>
<comment type="caution">
    <text evidence="5">The sequence shown here is derived from an EMBL/GenBank/DDBJ whole genome shotgun (WGS) entry which is preliminary data.</text>
</comment>
<evidence type="ECO:0000256" key="3">
    <source>
        <dbReference type="ARBA" id="ARBA00022829"/>
    </source>
</evidence>
<dbReference type="InterPro" id="IPR005234">
    <property type="entry name" value="ScpB_csome_segregation"/>
</dbReference>
<keyword evidence="6" id="KW-1185">Reference proteome</keyword>
<dbReference type="Gene3D" id="1.10.10.10">
    <property type="entry name" value="Winged helix-like DNA-binding domain superfamily/Winged helix DNA-binding domain"/>
    <property type="match status" value="2"/>
</dbReference>
<dbReference type="EMBL" id="VKAC01000004">
    <property type="protein sequence ID" value="TXR56889.1"/>
    <property type="molecule type" value="Genomic_DNA"/>
</dbReference>
<dbReference type="NCBIfam" id="TIGR00281">
    <property type="entry name" value="SMC-Scp complex subunit ScpB"/>
    <property type="match status" value="1"/>
</dbReference>
<accession>A0A5C8ZIC1</accession>
<dbReference type="InterPro" id="IPR036390">
    <property type="entry name" value="WH_DNA-bd_sf"/>
</dbReference>
<dbReference type="PIRSF" id="PIRSF019345">
    <property type="entry name" value="ScpB"/>
    <property type="match status" value="1"/>
</dbReference>
<gene>
    <name evidence="5" type="primary">scpB</name>
    <name evidence="5" type="ORF">FMM08_08055</name>
</gene>
<evidence type="ECO:0000256" key="2">
    <source>
        <dbReference type="ARBA" id="ARBA00022618"/>
    </source>
</evidence>
<proteinExistence type="predicted"/>
<evidence type="ECO:0000256" key="4">
    <source>
        <dbReference type="ARBA" id="ARBA00023306"/>
    </source>
</evidence>
<reference evidence="5 6" key="1">
    <citation type="submission" date="2019-07" db="EMBL/GenBank/DDBJ databases">
        <title>Quadrisphaera sp. strain DD2A genome sequencing and assembly.</title>
        <authorList>
            <person name="Kim I."/>
        </authorList>
    </citation>
    <scope>NUCLEOTIDE SEQUENCE [LARGE SCALE GENOMIC DNA]</scope>
    <source>
        <strain evidence="5 6">DD2A</strain>
    </source>
</reference>
<keyword evidence="3" id="KW-0159">Chromosome partition</keyword>
<organism evidence="5 6">
    <name type="scientific">Quadrisphaera setariae</name>
    <dbReference type="NCBI Taxonomy" id="2593304"/>
    <lineage>
        <taxon>Bacteria</taxon>
        <taxon>Bacillati</taxon>
        <taxon>Actinomycetota</taxon>
        <taxon>Actinomycetes</taxon>
        <taxon>Kineosporiales</taxon>
        <taxon>Kineosporiaceae</taxon>
        <taxon>Quadrisphaera</taxon>
    </lineage>
</organism>
<dbReference type="PANTHER" id="PTHR34298:SF2">
    <property type="entry name" value="SEGREGATION AND CONDENSATION PROTEIN B"/>
    <property type="match status" value="1"/>
</dbReference>
<dbReference type="GO" id="GO:0051301">
    <property type="term" value="P:cell division"/>
    <property type="evidence" value="ECO:0007669"/>
    <property type="project" value="UniProtKB-KW"/>
</dbReference>
<dbReference type="Pfam" id="PF04079">
    <property type="entry name" value="SMC_ScpB"/>
    <property type="match status" value="1"/>
</dbReference>
<evidence type="ECO:0000313" key="6">
    <source>
        <dbReference type="Proteomes" id="UP000321234"/>
    </source>
</evidence>
<dbReference type="Proteomes" id="UP000321234">
    <property type="component" value="Unassembled WGS sequence"/>
</dbReference>
<dbReference type="AlphaFoldDB" id="A0A5C8ZIC1"/>
<dbReference type="SUPFAM" id="SSF46785">
    <property type="entry name" value="Winged helix' DNA-binding domain"/>
    <property type="match status" value="2"/>
</dbReference>